<evidence type="ECO:0008006" key="2">
    <source>
        <dbReference type="Google" id="ProtNLM"/>
    </source>
</evidence>
<dbReference type="GO" id="GO:0005524">
    <property type="term" value="F:ATP binding"/>
    <property type="evidence" value="ECO:0007669"/>
    <property type="project" value="InterPro"/>
</dbReference>
<sequence length="185" mass="20186">MATGFDLARPENSDSDLLLRAVDLRLDEKNLARVSPWRFSAALSPDVAAELEGRNIDLHELTDFCLKQEDADVTLIEGIGGVMVPLNQEHTVLDWIQALGAPVVLVVGSYLGTLSHALSAAGMLQARGQTIAGVIISESINQPMKVEKTAWTLERFLHPIPIQILPRLEGQEVAPNLLTLLDLHL</sequence>
<dbReference type="AlphaFoldDB" id="A0A381VIM9"/>
<dbReference type="CDD" id="cd03109">
    <property type="entry name" value="DTBS"/>
    <property type="match status" value="1"/>
</dbReference>
<dbReference type="PANTHER" id="PTHR43210">
    <property type="entry name" value="DETHIOBIOTIN SYNTHETASE"/>
    <property type="match status" value="1"/>
</dbReference>
<name>A0A381VIM9_9ZZZZ</name>
<gene>
    <name evidence="1" type="ORF">METZ01_LOCUS92898</name>
</gene>
<dbReference type="NCBIfam" id="TIGR00347">
    <property type="entry name" value="bioD"/>
    <property type="match status" value="1"/>
</dbReference>
<dbReference type="GO" id="GO:0009102">
    <property type="term" value="P:biotin biosynthetic process"/>
    <property type="evidence" value="ECO:0007669"/>
    <property type="project" value="UniProtKB-UniPathway"/>
</dbReference>
<dbReference type="InterPro" id="IPR004472">
    <property type="entry name" value="DTB_synth_BioD"/>
</dbReference>
<dbReference type="SUPFAM" id="SSF52540">
    <property type="entry name" value="P-loop containing nucleoside triphosphate hydrolases"/>
    <property type="match status" value="1"/>
</dbReference>
<dbReference type="EMBL" id="UINC01008908">
    <property type="protein sequence ID" value="SVA40044.1"/>
    <property type="molecule type" value="Genomic_DNA"/>
</dbReference>
<organism evidence="1">
    <name type="scientific">marine metagenome</name>
    <dbReference type="NCBI Taxonomy" id="408172"/>
    <lineage>
        <taxon>unclassified sequences</taxon>
        <taxon>metagenomes</taxon>
        <taxon>ecological metagenomes</taxon>
    </lineage>
</organism>
<dbReference type="InterPro" id="IPR027417">
    <property type="entry name" value="P-loop_NTPase"/>
</dbReference>
<dbReference type="Pfam" id="PF13500">
    <property type="entry name" value="AAA_26"/>
    <property type="match status" value="1"/>
</dbReference>
<evidence type="ECO:0000313" key="1">
    <source>
        <dbReference type="EMBL" id="SVA40044.1"/>
    </source>
</evidence>
<protein>
    <recommendedName>
        <fullName evidence="2">Dethiobiotin synthase</fullName>
    </recommendedName>
</protein>
<reference evidence="1" key="1">
    <citation type="submission" date="2018-05" db="EMBL/GenBank/DDBJ databases">
        <authorList>
            <person name="Lanie J.A."/>
            <person name="Ng W.-L."/>
            <person name="Kazmierczak K.M."/>
            <person name="Andrzejewski T.M."/>
            <person name="Davidsen T.M."/>
            <person name="Wayne K.J."/>
            <person name="Tettelin H."/>
            <person name="Glass J.I."/>
            <person name="Rusch D."/>
            <person name="Podicherti R."/>
            <person name="Tsui H.-C.T."/>
            <person name="Winkler M.E."/>
        </authorList>
    </citation>
    <scope>NUCLEOTIDE SEQUENCE</scope>
</reference>
<dbReference type="Gene3D" id="3.40.50.300">
    <property type="entry name" value="P-loop containing nucleotide triphosphate hydrolases"/>
    <property type="match status" value="1"/>
</dbReference>
<dbReference type="PANTHER" id="PTHR43210:SF5">
    <property type="entry name" value="DETHIOBIOTIN SYNTHETASE"/>
    <property type="match status" value="1"/>
</dbReference>
<dbReference type="UniPathway" id="UPA00078"/>
<accession>A0A381VIM9</accession>
<dbReference type="GO" id="GO:0004141">
    <property type="term" value="F:dethiobiotin synthase activity"/>
    <property type="evidence" value="ECO:0007669"/>
    <property type="project" value="InterPro"/>
</dbReference>
<dbReference type="GO" id="GO:0005829">
    <property type="term" value="C:cytosol"/>
    <property type="evidence" value="ECO:0007669"/>
    <property type="project" value="TreeGrafter"/>
</dbReference>
<dbReference type="PIRSF" id="PIRSF006755">
    <property type="entry name" value="DTB_synth"/>
    <property type="match status" value="1"/>
</dbReference>
<dbReference type="GO" id="GO:0000287">
    <property type="term" value="F:magnesium ion binding"/>
    <property type="evidence" value="ECO:0007669"/>
    <property type="project" value="InterPro"/>
</dbReference>
<proteinExistence type="predicted"/>